<feature type="transmembrane region" description="Helical" evidence="4">
    <location>
        <begin position="346"/>
        <end position="368"/>
    </location>
</feature>
<dbReference type="Pfam" id="PF07690">
    <property type="entry name" value="MFS_1"/>
    <property type="match status" value="2"/>
</dbReference>
<evidence type="ECO:0000259" key="5">
    <source>
        <dbReference type="PROSITE" id="PS50850"/>
    </source>
</evidence>
<evidence type="ECO:0000313" key="7">
    <source>
        <dbReference type="Proteomes" id="UP000576821"/>
    </source>
</evidence>
<protein>
    <submittedName>
        <fullName evidence="6">MFS family permease</fullName>
    </submittedName>
</protein>
<gene>
    <name evidence="6" type="ORF">FHS54_002879</name>
</gene>
<dbReference type="InterPro" id="IPR020846">
    <property type="entry name" value="MFS_dom"/>
</dbReference>
<dbReference type="InterPro" id="IPR036259">
    <property type="entry name" value="MFS_trans_sf"/>
</dbReference>
<feature type="transmembrane region" description="Helical" evidence="4">
    <location>
        <begin position="84"/>
        <end position="103"/>
    </location>
</feature>
<feature type="transmembrane region" description="Helical" evidence="4">
    <location>
        <begin position="314"/>
        <end position="334"/>
    </location>
</feature>
<comment type="caution">
    <text evidence="6">The sequence shown here is derived from an EMBL/GenBank/DDBJ whole genome shotgun (WGS) entry which is preliminary data.</text>
</comment>
<feature type="transmembrane region" description="Helical" evidence="4">
    <location>
        <begin position="374"/>
        <end position="395"/>
    </location>
</feature>
<dbReference type="PANTHER" id="PTHR11360:SF284">
    <property type="entry name" value="EG:103B4.3 PROTEIN-RELATED"/>
    <property type="match status" value="1"/>
</dbReference>
<proteinExistence type="predicted"/>
<dbReference type="AlphaFoldDB" id="A0A846M7Q5"/>
<feature type="transmembrane region" description="Helical" evidence="4">
    <location>
        <begin position="109"/>
        <end position="132"/>
    </location>
</feature>
<dbReference type="EMBL" id="JAASQR010000004">
    <property type="protein sequence ID" value="NIJ17879.1"/>
    <property type="molecule type" value="Genomic_DNA"/>
</dbReference>
<keyword evidence="1 4" id="KW-0812">Transmembrane</keyword>
<keyword evidence="3 4" id="KW-0472">Membrane</keyword>
<evidence type="ECO:0000256" key="3">
    <source>
        <dbReference type="ARBA" id="ARBA00023136"/>
    </source>
</evidence>
<evidence type="ECO:0000313" key="6">
    <source>
        <dbReference type="EMBL" id="NIJ17879.1"/>
    </source>
</evidence>
<dbReference type="InterPro" id="IPR050327">
    <property type="entry name" value="Proton-linked_MCT"/>
</dbReference>
<dbReference type="GO" id="GO:0022857">
    <property type="term" value="F:transmembrane transporter activity"/>
    <property type="evidence" value="ECO:0007669"/>
    <property type="project" value="InterPro"/>
</dbReference>
<dbReference type="Proteomes" id="UP000576821">
    <property type="component" value="Unassembled WGS sequence"/>
</dbReference>
<keyword evidence="2 4" id="KW-1133">Transmembrane helix</keyword>
<evidence type="ECO:0000256" key="2">
    <source>
        <dbReference type="ARBA" id="ARBA00022989"/>
    </source>
</evidence>
<feature type="domain" description="Major facilitator superfamily (MFS) profile" evidence="5">
    <location>
        <begin position="1"/>
        <end position="400"/>
    </location>
</feature>
<reference evidence="6 7" key="1">
    <citation type="submission" date="2020-03" db="EMBL/GenBank/DDBJ databases">
        <title>Genomic Encyclopedia of Type Strains, Phase IV (KMG-IV): sequencing the most valuable type-strain genomes for metagenomic binning, comparative biology and taxonomic classification.</title>
        <authorList>
            <person name="Goeker M."/>
        </authorList>
    </citation>
    <scope>NUCLEOTIDE SEQUENCE [LARGE SCALE GENOMIC DNA]</scope>
    <source>
        <strain evidence="6 7">DSM 21299</strain>
    </source>
</reference>
<dbReference type="PANTHER" id="PTHR11360">
    <property type="entry name" value="MONOCARBOXYLATE TRANSPORTER"/>
    <property type="match status" value="1"/>
</dbReference>
<name>A0A846M7Q5_9SPHN</name>
<dbReference type="PROSITE" id="PS50850">
    <property type="entry name" value="MFS"/>
    <property type="match status" value="1"/>
</dbReference>
<feature type="transmembrane region" description="Helical" evidence="4">
    <location>
        <begin position="144"/>
        <end position="164"/>
    </location>
</feature>
<keyword evidence="7" id="KW-1185">Reference proteome</keyword>
<feature type="transmembrane region" description="Helical" evidence="4">
    <location>
        <begin position="170"/>
        <end position="191"/>
    </location>
</feature>
<accession>A0A846M7Q5</accession>
<dbReference type="Gene3D" id="1.20.1250.20">
    <property type="entry name" value="MFS general substrate transporter like domains"/>
    <property type="match status" value="2"/>
</dbReference>
<dbReference type="InterPro" id="IPR011701">
    <property type="entry name" value="MFS"/>
</dbReference>
<feature type="transmembrane region" description="Helical" evidence="4">
    <location>
        <begin position="55"/>
        <end position="77"/>
    </location>
</feature>
<feature type="transmembrane region" description="Helical" evidence="4">
    <location>
        <begin position="289"/>
        <end position="308"/>
    </location>
</feature>
<dbReference type="SUPFAM" id="SSF103473">
    <property type="entry name" value="MFS general substrate transporter"/>
    <property type="match status" value="1"/>
</dbReference>
<organism evidence="6 7">
    <name type="scientific">Sphingobium vermicomposti</name>
    <dbReference type="NCBI Taxonomy" id="529005"/>
    <lineage>
        <taxon>Bacteria</taxon>
        <taxon>Pseudomonadati</taxon>
        <taxon>Pseudomonadota</taxon>
        <taxon>Alphaproteobacteria</taxon>
        <taxon>Sphingomonadales</taxon>
        <taxon>Sphingomonadaceae</taxon>
        <taxon>Sphingobium</taxon>
    </lineage>
</organism>
<feature type="transmembrane region" description="Helical" evidence="4">
    <location>
        <begin position="257"/>
        <end position="277"/>
    </location>
</feature>
<evidence type="ECO:0000256" key="4">
    <source>
        <dbReference type="SAM" id="Phobius"/>
    </source>
</evidence>
<sequence>MIIQLAHDGRGTRTAQMMLIRAFLAQNVATGCAFGGFATSILAVQDRFDTTRGMAALALALTVLAMSGLGPLVAAMISQIGLRSTMTLGAMLAAVGYILLALVQSIEAMLAVCLLAIGPGASLLGGLPPSILAGNWHPEARGRAVGIAYIPFLVTFIPLLGVAVMQRFGLPAFFLSLAALHLFLLPVLLGVSEPPQSDQPEHAAVDAASAGGSRPAILTQPLFWAILLGEGILQASTITGSAHIVAIAAEYGVASRWGMLLLSIKGFASIFGSVLAGLSCDRFGTARTLGLAGVGLTVSWLIISMSGWLPALALAMAIMGISGAAIFPVVTVLVAQIFGVAAFPRVLGLLGAFTLPFTFGAPVAGWLRDTMGDYRLAILLLISASLAAAIDFGLIGRATRVTRTRAVRR</sequence>
<evidence type="ECO:0000256" key="1">
    <source>
        <dbReference type="ARBA" id="ARBA00022692"/>
    </source>
</evidence>
<feature type="transmembrane region" description="Helical" evidence="4">
    <location>
        <begin position="20"/>
        <end position="43"/>
    </location>
</feature>